<dbReference type="SUPFAM" id="SSF57552">
    <property type="entry name" value="Blood coagulation inhibitor (disintegrin)"/>
    <property type="match status" value="1"/>
</dbReference>
<dbReference type="GO" id="GO:0046872">
    <property type="term" value="F:metal ion binding"/>
    <property type="evidence" value="ECO:0007669"/>
    <property type="project" value="UniProtKB-KW"/>
</dbReference>
<comment type="caution">
    <text evidence="7">Lacks conserved residue(s) required for the propagation of feature annotation.</text>
</comment>
<evidence type="ECO:0000256" key="8">
    <source>
        <dbReference type="PROSITE-ProRule" id="PRU00276"/>
    </source>
</evidence>
<dbReference type="InterPro" id="IPR024079">
    <property type="entry name" value="MetalloPept_cat_dom_sf"/>
</dbReference>
<dbReference type="InterPro" id="IPR006586">
    <property type="entry name" value="ADAM_Cys-rich"/>
</dbReference>
<keyword evidence="2 9" id="KW-0812">Transmembrane</keyword>
<feature type="disulfide bond" evidence="6">
    <location>
        <begin position="325"/>
        <end position="345"/>
    </location>
</feature>
<keyword evidence="8" id="KW-0862">Zinc</keyword>
<evidence type="ECO:0000256" key="6">
    <source>
        <dbReference type="PROSITE-ProRule" id="PRU00068"/>
    </source>
</evidence>
<dbReference type="PANTHER" id="PTHR11905">
    <property type="entry name" value="ADAM A DISINTEGRIN AND METALLOPROTEASE DOMAIN"/>
    <property type="match status" value="1"/>
</dbReference>
<feature type="binding site" evidence="8">
    <location>
        <position position="211"/>
    </location>
    <ligand>
        <name>Zn(2+)</name>
        <dbReference type="ChEBI" id="CHEBI:29105"/>
        <note>catalytic</note>
    </ligand>
</feature>
<feature type="domain" description="Disintegrin" evidence="11">
    <location>
        <begin position="269"/>
        <end position="353"/>
    </location>
</feature>
<dbReference type="InterPro" id="IPR002870">
    <property type="entry name" value="Peptidase_M12B_N"/>
</dbReference>
<feature type="domain" description="Peptidase M12B" evidence="12">
    <location>
        <begin position="151"/>
        <end position="260"/>
    </location>
</feature>
<dbReference type="Proteomes" id="UP000189704">
    <property type="component" value="Unplaced"/>
</dbReference>
<dbReference type="SMART" id="SM00608">
    <property type="entry name" value="ACR"/>
    <property type="match status" value="1"/>
</dbReference>
<keyword evidence="5 7" id="KW-1015">Disulfide bond</keyword>
<dbReference type="Pfam" id="PF08516">
    <property type="entry name" value="ADAM_CR"/>
    <property type="match status" value="1"/>
</dbReference>
<dbReference type="InterPro" id="IPR018358">
    <property type="entry name" value="Disintegrin_CS"/>
</dbReference>
<dbReference type="SMART" id="SM00050">
    <property type="entry name" value="DISIN"/>
    <property type="match status" value="1"/>
</dbReference>
<dbReference type="GO" id="GO:0007339">
    <property type="term" value="P:binding of sperm to zona pellucida"/>
    <property type="evidence" value="ECO:0007669"/>
    <property type="project" value="TreeGrafter"/>
</dbReference>
<keyword evidence="8" id="KW-0479">Metal-binding</keyword>
<dbReference type="PROSITE" id="PS50215">
    <property type="entry name" value="ADAM_MEPRO"/>
    <property type="match status" value="1"/>
</dbReference>
<dbReference type="GeneID" id="103261965"/>
<protein>
    <submittedName>
        <fullName evidence="14">Disintegrin and metalloproteinase domain-containing protein 1a-like</fullName>
    </submittedName>
</protein>
<dbReference type="GO" id="GO:0009897">
    <property type="term" value="C:external side of plasma membrane"/>
    <property type="evidence" value="ECO:0007669"/>
    <property type="project" value="TreeGrafter"/>
</dbReference>
<dbReference type="Gene3D" id="3.40.390.10">
    <property type="entry name" value="Collagenase (Catalytic Domain)"/>
    <property type="match status" value="1"/>
</dbReference>
<feature type="transmembrane region" description="Helical" evidence="9">
    <location>
        <begin position="562"/>
        <end position="580"/>
    </location>
</feature>
<dbReference type="KEGG" id="csyr:103261965"/>
<evidence type="ECO:0000256" key="9">
    <source>
        <dbReference type="SAM" id="Phobius"/>
    </source>
</evidence>
<keyword evidence="13" id="KW-1185">Reference proteome</keyword>
<dbReference type="FunFam" id="4.10.70.10:FF:000001">
    <property type="entry name" value="Disintegrin and metalloproteinase domain-containing protein 22"/>
    <property type="match status" value="1"/>
</dbReference>
<dbReference type="Pfam" id="PF01421">
    <property type="entry name" value="Reprolysin"/>
    <property type="match status" value="1"/>
</dbReference>
<evidence type="ECO:0000256" key="5">
    <source>
        <dbReference type="ARBA" id="ARBA00023157"/>
    </source>
</evidence>
<sequence length="617" mass="68600">MSATASVRESTSFLSFLQTFHVALYDDRRVLLPPLGLVPGLSRFKLGAMLILGMIFLPSIYSDMSSVQYPSYEIVIPKSLTVRENEDPVEKASYMLFLHGQKHLVHLQLKRDYFVSHFPVYIYHSGILGQDVPLISRDCHYEGYIEGVPGSFVSVNTCAGLRGILSKEGTSYGIEPMDSSKQSVESFHQEDVLLSAALMVHELGHNLGIQHDHSACFCKDKPFCLMHENFTKESRFSNCSSHYFHRFLQEHKGACLFNKPWHKGRKRRDSRCGNGVVEDTEQCDCGSACHLDPCCLRTCNLTKNATCNQGLCCFNCLFRRKGFVCRPPQDECDLPEYCNGSFATCPTDSYKQDGTECQKRNYCFGGRCRSRKNQCAAVFGSNARDAPDKCYTSLNRKPNRFGNCGFVTSRQIGYIKCQKGDVRCGKLICTDVSNLPEIKPHHTITQVSIDDIFCWSMDAFHVTDIPDDGDVVTGTSCAPRKVCMNYSCTDHTVFHYDCVPEQMCNGKGICNNLKHCHCDAGFAPPNCTKPGYGGSVDSGFAYNEVKKLAMHMEHQSPPVPPILLSLILLALILCLIIIILKNPRGAPAETLAEAPAEALAETPVDAMAAAPLEKLTE</sequence>
<keyword evidence="7" id="KW-0245">EGF-like domain</keyword>
<evidence type="ECO:0000256" key="7">
    <source>
        <dbReference type="PROSITE-ProRule" id="PRU00076"/>
    </source>
</evidence>
<dbReference type="InterPro" id="IPR036436">
    <property type="entry name" value="Disintegrin_dom_sf"/>
</dbReference>
<dbReference type="InterPro" id="IPR000742">
    <property type="entry name" value="EGF"/>
</dbReference>
<name>A0A1U7TMZ8_CARSF</name>
<dbReference type="PANTHER" id="PTHR11905:SF120">
    <property type="entry name" value="DISINTEGRIN AND METALLOPROTEINASE DOMAIN-CONTAINING PROTEIN 1A"/>
    <property type="match status" value="1"/>
</dbReference>
<dbReference type="AlphaFoldDB" id="A0A1U7TMZ8"/>
<evidence type="ECO:0000259" key="12">
    <source>
        <dbReference type="PROSITE" id="PS50215"/>
    </source>
</evidence>
<dbReference type="PROSITE" id="PS01186">
    <property type="entry name" value="EGF_2"/>
    <property type="match status" value="1"/>
</dbReference>
<dbReference type="PROSITE" id="PS00427">
    <property type="entry name" value="DISINTEGRIN_1"/>
    <property type="match status" value="1"/>
</dbReference>
<dbReference type="GO" id="GO:0006508">
    <property type="term" value="P:proteolysis"/>
    <property type="evidence" value="ECO:0007669"/>
    <property type="project" value="InterPro"/>
</dbReference>
<dbReference type="OrthoDB" id="5951731at2759"/>
<feature type="binding site" evidence="8">
    <location>
        <position position="201"/>
    </location>
    <ligand>
        <name>Zn(2+)</name>
        <dbReference type="ChEBI" id="CHEBI:29105"/>
        <note>catalytic</note>
    </ligand>
</feature>
<dbReference type="Gene3D" id="4.10.70.10">
    <property type="entry name" value="Disintegrin domain"/>
    <property type="match status" value="1"/>
</dbReference>
<reference evidence="14" key="1">
    <citation type="submission" date="2025-08" db="UniProtKB">
        <authorList>
            <consortium name="RefSeq"/>
        </authorList>
    </citation>
    <scope>IDENTIFICATION</scope>
</reference>
<feature type="binding site" evidence="8">
    <location>
        <position position="205"/>
    </location>
    <ligand>
        <name>Zn(2+)</name>
        <dbReference type="ChEBI" id="CHEBI:29105"/>
        <note>catalytic</note>
    </ligand>
</feature>
<evidence type="ECO:0000313" key="13">
    <source>
        <dbReference type="Proteomes" id="UP000189704"/>
    </source>
</evidence>
<feature type="disulfide bond" evidence="7">
    <location>
        <begin position="518"/>
        <end position="527"/>
    </location>
</feature>
<dbReference type="GO" id="GO:0004222">
    <property type="term" value="F:metalloendopeptidase activity"/>
    <property type="evidence" value="ECO:0007669"/>
    <property type="project" value="InterPro"/>
</dbReference>
<evidence type="ECO:0000259" key="10">
    <source>
        <dbReference type="PROSITE" id="PS50026"/>
    </source>
</evidence>
<dbReference type="PROSITE" id="PS50026">
    <property type="entry name" value="EGF_3"/>
    <property type="match status" value="1"/>
</dbReference>
<feature type="domain" description="EGF-like" evidence="10">
    <location>
        <begin position="494"/>
        <end position="528"/>
    </location>
</feature>
<keyword evidence="3 9" id="KW-1133">Transmembrane helix</keyword>
<evidence type="ECO:0000313" key="14">
    <source>
        <dbReference type="RefSeq" id="XP_008057753.1"/>
    </source>
</evidence>
<dbReference type="InterPro" id="IPR001590">
    <property type="entry name" value="Peptidase_M12B"/>
</dbReference>
<keyword evidence="4 9" id="KW-0472">Membrane</keyword>
<evidence type="ECO:0000256" key="3">
    <source>
        <dbReference type="ARBA" id="ARBA00022989"/>
    </source>
</evidence>
<feature type="active site" evidence="8">
    <location>
        <position position="202"/>
    </location>
</feature>
<evidence type="ECO:0000256" key="2">
    <source>
        <dbReference type="ARBA" id="ARBA00022692"/>
    </source>
</evidence>
<dbReference type="Pfam" id="PF01562">
    <property type="entry name" value="Pep_M12B_propep"/>
    <property type="match status" value="1"/>
</dbReference>
<dbReference type="PROSITE" id="PS50214">
    <property type="entry name" value="DISINTEGRIN_2"/>
    <property type="match status" value="1"/>
</dbReference>
<evidence type="ECO:0000256" key="1">
    <source>
        <dbReference type="ARBA" id="ARBA00004479"/>
    </source>
</evidence>
<dbReference type="PRINTS" id="PR00289">
    <property type="entry name" value="DISINTEGRIN"/>
</dbReference>
<dbReference type="RefSeq" id="XP_008057753.1">
    <property type="nucleotide sequence ID" value="XM_008059562.1"/>
</dbReference>
<evidence type="ECO:0000256" key="4">
    <source>
        <dbReference type="ARBA" id="ARBA00023136"/>
    </source>
</evidence>
<dbReference type="Pfam" id="PF00200">
    <property type="entry name" value="Disintegrin"/>
    <property type="match status" value="1"/>
</dbReference>
<comment type="subcellular location">
    <subcellularLocation>
        <location evidence="1">Membrane</location>
        <topology evidence="1">Single-pass type I membrane protein</topology>
    </subcellularLocation>
</comment>
<accession>A0A1U7TMZ8</accession>
<evidence type="ECO:0000259" key="11">
    <source>
        <dbReference type="PROSITE" id="PS50214"/>
    </source>
</evidence>
<dbReference type="GO" id="GO:0008584">
    <property type="term" value="P:male gonad development"/>
    <property type="evidence" value="ECO:0007669"/>
    <property type="project" value="TreeGrafter"/>
</dbReference>
<organism evidence="13 14">
    <name type="scientific">Carlito syrichta</name>
    <name type="common">Philippine tarsier</name>
    <name type="synonym">Tarsius syrichta</name>
    <dbReference type="NCBI Taxonomy" id="1868482"/>
    <lineage>
        <taxon>Eukaryota</taxon>
        <taxon>Metazoa</taxon>
        <taxon>Chordata</taxon>
        <taxon>Craniata</taxon>
        <taxon>Vertebrata</taxon>
        <taxon>Euteleostomi</taxon>
        <taxon>Mammalia</taxon>
        <taxon>Eutheria</taxon>
        <taxon>Euarchontoglires</taxon>
        <taxon>Primates</taxon>
        <taxon>Haplorrhini</taxon>
        <taxon>Tarsiiformes</taxon>
        <taxon>Tarsiidae</taxon>
        <taxon>Carlito</taxon>
    </lineage>
</organism>
<dbReference type="GO" id="GO:1990913">
    <property type="term" value="C:sperm head plasma membrane"/>
    <property type="evidence" value="ECO:0007669"/>
    <property type="project" value="TreeGrafter"/>
</dbReference>
<dbReference type="SUPFAM" id="SSF55486">
    <property type="entry name" value="Metalloproteases ('zincins'), catalytic domain"/>
    <property type="match status" value="1"/>
</dbReference>
<gene>
    <name evidence="14" type="primary">LOC103261965</name>
</gene>
<dbReference type="InterPro" id="IPR001762">
    <property type="entry name" value="Disintegrin_dom"/>
</dbReference>
<proteinExistence type="predicted"/>